<sequence length="767" mass="88174">MEAQSNTEISTPVTSSQKAEQNFDINSSSIPVKSSSSSSGSKTTKSTTKNKNNFKSNGQNRSKGNHGESRRHYDTYGLEHDAPLYGLDRPTQKKTNLNHLLNFTFKSRDPMENYYEYEKTTRNFFSTKLSKSSVFSKEQFLQANCQFVVKDGGDYTIHMVDPDRLVDWSKIEEIHIETLEPISCPICLYEPTCGKMTKCGHIYCWSCILHYLSLSDKAWRKCPICYESIYKADLKSVQIKKHEKEFKIGDEIKMNLMFRFKNKYNTLTLPFSLYETFVRDEKLRKSISFDLFDSAHYSEFKQYFKFHSKTPSEIYESVLKRERVELEKQTRDEMNQPEVCFVNEALNLLCEREESLIIEIEKEKKIRKKSDDSKHEVKIQNIPSQSFTDAFENLILDKTEPMNDNKNEEKEPKTNIDENSLKEESKNVNLNDLSFFFQSSDGQRIYINGLNNRCLMAEYTSFNKCPLTLNAKILAIESIFMTEENRKRHKYLSHLPLHTEFKLIELELKPPILSQKTLDLFKGEIEDRAKMRKRIENRDKREAERIAALSETTPHYYVQSAMDEPVVYIKSVTTEPVLDYEIEFPEASSSPPVSSGASVSEVSTGSSVGGVPNKSFAQMLRVKNTEQKESPVSTVGPNNWPSLESSASASSSNQLTGWVTMAKQQTQQQSMLGRAKRYQNPPSPWGAQSKLLEKNEPVVKDEDSEEMPAPLYKQSFFSAIDESLKQFELKKCLEASEESTMLEGASVQDKTKKKKKTKKLLFSTSGF</sequence>
<dbReference type="InterPro" id="IPR039739">
    <property type="entry name" value="MAG2/RNF10"/>
</dbReference>
<dbReference type="PANTHER" id="PTHR12983">
    <property type="entry name" value="RING FINGER 10 FAMILY MEMBER"/>
    <property type="match status" value="1"/>
</dbReference>
<dbReference type="SMART" id="SM00184">
    <property type="entry name" value="RING"/>
    <property type="match status" value="1"/>
</dbReference>
<dbReference type="EC" id="2.3.2.27" evidence="6"/>
<dbReference type="PROSITE" id="PS00518">
    <property type="entry name" value="ZF_RING_1"/>
    <property type="match status" value="1"/>
</dbReference>
<keyword evidence="7" id="KW-0963">Cytoplasm</keyword>
<feature type="compositionally biased region" description="Polar residues" evidence="17">
    <location>
        <begin position="630"/>
        <end position="644"/>
    </location>
</feature>
<keyword evidence="10 16" id="KW-0863">Zinc-finger</keyword>
<dbReference type="Proteomes" id="UP000663879">
    <property type="component" value="Unassembled WGS sequence"/>
</dbReference>
<feature type="region of interest" description="Disordered" evidence="17">
    <location>
        <begin position="1"/>
        <end position="72"/>
    </location>
</feature>
<dbReference type="InterPro" id="IPR018957">
    <property type="entry name" value="Znf_C3HC4_RING-type"/>
</dbReference>
<comment type="catalytic activity">
    <reaction evidence="1">
        <text>S-ubiquitinyl-[E2 ubiquitin-conjugating enzyme]-L-cysteine + [acceptor protein]-L-lysine = [E2 ubiquitin-conjugating enzyme]-L-cysteine + N(6)-ubiquitinyl-[acceptor protein]-L-lysine.</text>
        <dbReference type="EC" id="2.3.2.27"/>
    </reaction>
</comment>
<keyword evidence="13" id="KW-0539">Nucleus</keyword>
<feature type="compositionally biased region" description="Basic and acidic residues" evidence="17">
    <location>
        <begin position="691"/>
        <end position="701"/>
    </location>
</feature>
<evidence type="ECO:0000256" key="17">
    <source>
        <dbReference type="SAM" id="MobiDB-lite"/>
    </source>
</evidence>
<keyword evidence="8" id="KW-0808">Transferase</keyword>
<dbReference type="GO" id="GO:0005737">
    <property type="term" value="C:cytoplasm"/>
    <property type="evidence" value="ECO:0007669"/>
    <property type="project" value="UniProtKB-SubCell"/>
</dbReference>
<evidence type="ECO:0000256" key="13">
    <source>
        <dbReference type="ARBA" id="ARBA00023242"/>
    </source>
</evidence>
<organism evidence="19 20">
    <name type="scientific">Brachionus calyciflorus</name>
    <dbReference type="NCBI Taxonomy" id="104777"/>
    <lineage>
        <taxon>Eukaryota</taxon>
        <taxon>Metazoa</taxon>
        <taxon>Spiralia</taxon>
        <taxon>Gnathifera</taxon>
        <taxon>Rotifera</taxon>
        <taxon>Eurotatoria</taxon>
        <taxon>Monogononta</taxon>
        <taxon>Pseudotrocha</taxon>
        <taxon>Ploima</taxon>
        <taxon>Brachionidae</taxon>
        <taxon>Brachionus</taxon>
    </lineage>
</organism>
<accession>A0A813M1V3</accession>
<evidence type="ECO:0000313" key="20">
    <source>
        <dbReference type="Proteomes" id="UP000663879"/>
    </source>
</evidence>
<evidence type="ECO:0000256" key="6">
    <source>
        <dbReference type="ARBA" id="ARBA00012483"/>
    </source>
</evidence>
<dbReference type="GO" id="GO:0045944">
    <property type="term" value="P:positive regulation of transcription by RNA polymerase II"/>
    <property type="evidence" value="ECO:0007669"/>
    <property type="project" value="TreeGrafter"/>
</dbReference>
<keyword evidence="11" id="KW-0833">Ubl conjugation pathway</keyword>
<dbReference type="GO" id="GO:0008270">
    <property type="term" value="F:zinc ion binding"/>
    <property type="evidence" value="ECO:0007669"/>
    <property type="project" value="UniProtKB-KW"/>
</dbReference>
<dbReference type="AlphaFoldDB" id="A0A813M1V3"/>
<proteinExistence type="inferred from homology"/>
<evidence type="ECO:0000256" key="11">
    <source>
        <dbReference type="ARBA" id="ARBA00022786"/>
    </source>
</evidence>
<feature type="region of interest" description="Disordered" evidence="17">
    <location>
        <begin position="586"/>
        <end position="707"/>
    </location>
</feature>
<protein>
    <recommendedName>
        <fullName evidence="14">E3 ubiquitin-protein ligase RNF10</fullName>
        <ecNumber evidence="6">2.3.2.27</ecNumber>
    </recommendedName>
    <alternativeName>
        <fullName evidence="15">RING finger protein 10</fullName>
    </alternativeName>
</protein>
<evidence type="ECO:0000256" key="16">
    <source>
        <dbReference type="PROSITE-ProRule" id="PRU00175"/>
    </source>
</evidence>
<feature type="compositionally biased region" description="Low complexity" evidence="17">
    <location>
        <begin position="586"/>
        <end position="612"/>
    </location>
</feature>
<dbReference type="GO" id="GO:0061630">
    <property type="term" value="F:ubiquitin protein ligase activity"/>
    <property type="evidence" value="ECO:0007669"/>
    <property type="project" value="UniProtKB-EC"/>
</dbReference>
<evidence type="ECO:0000256" key="1">
    <source>
        <dbReference type="ARBA" id="ARBA00000900"/>
    </source>
</evidence>
<dbReference type="GO" id="GO:0000976">
    <property type="term" value="F:transcription cis-regulatory region binding"/>
    <property type="evidence" value="ECO:0007669"/>
    <property type="project" value="TreeGrafter"/>
</dbReference>
<dbReference type="Gene3D" id="3.30.40.10">
    <property type="entry name" value="Zinc/RING finger domain, C3HC4 (zinc finger)"/>
    <property type="match status" value="1"/>
</dbReference>
<evidence type="ECO:0000259" key="18">
    <source>
        <dbReference type="PROSITE" id="PS50089"/>
    </source>
</evidence>
<dbReference type="InterPro" id="IPR001841">
    <property type="entry name" value="Znf_RING"/>
</dbReference>
<feature type="region of interest" description="Disordered" evidence="17">
    <location>
        <begin position="738"/>
        <end position="767"/>
    </location>
</feature>
<reference evidence="19" key="1">
    <citation type="submission" date="2021-02" db="EMBL/GenBank/DDBJ databases">
        <authorList>
            <person name="Nowell W R."/>
        </authorList>
    </citation>
    <scope>NUCLEOTIDE SEQUENCE</scope>
    <source>
        <strain evidence="19">Ploen Becks lab</strain>
    </source>
</reference>
<evidence type="ECO:0000256" key="12">
    <source>
        <dbReference type="ARBA" id="ARBA00022833"/>
    </source>
</evidence>
<dbReference type="PANTHER" id="PTHR12983:SF9">
    <property type="entry name" value="E3 UBIQUITIN-PROTEIN LIGASE RNF10"/>
    <property type="match status" value="1"/>
</dbReference>
<keyword evidence="20" id="KW-1185">Reference proteome</keyword>
<evidence type="ECO:0000256" key="3">
    <source>
        <dbReference type="ARBA" id="ARBA00004496"/>
    </source>
</evidence>
<evidence type="ECO:0000256" key="2">
    <source>
        <dbReference type="ARBA" id="ARBA00004123"/>
    </source>
</evidence>
<dbReference type="PROSITE" id="PS50089">
    <property type="entry name" value="ZF_RING_2"/>
    <property type="match status" value="1"/>
</dbReference>
<dbReference type="OrthoDB" id="10064108at2759"/>
<dbReference type="GO" id="GO:0005634">
    <property type="term" value="C:nucleus"/>
    <property type="evidence" value="ECO:0007669"/>
    <property type="project" value="UniProtKB-SubCell"/>
</dbReference>
<evidence type="ECO:0000256" key="5">
    <source>
        <dbReference type="ARBA" id="ARBA00008117"/>
    </source>
</evidence>
<evidence type="ECO:0000313" key="19">
    <source>
        <dbReference type="EMBL" id="CAF0706252.1"/>
    </source>
</evidence>
<evidence type="ECO:0000256" key="9">
    <source>
        <dbReference type="ARBA" id="ARBA00022723"/>
    </source>
</evidence>
<comment type="caution">
    <text evidence="19">The sequence shown here is derived from an EMBL/GenBank/DDBJ whole genome shotgun (WGS) entry which is preliminary data.</text>
</comment>
<feature type="region of interest" description="Disordered" evidence="17">
    <location>
        <begin position="398"/>
        <end position="422"/>
    </location>
</feature>
<dbReference type="EMBL" id="CAJNOC010000016">
    <property type="protein sequence ID" value="CAF0706252.1"/>
    <property type="molecule type" value="Genomic_DNA"/>
</dbReference>
<dbReference type="CDD" id="cd16536">
    <property type="entry name" value="RING-HC_RNF10"/>
    <property type="match status" value="1"/>
</dbReference>
<dbReference type="SUPFAM" id="SSF57850">
    <property type="entry name" value="RING/U-box"/>
    <property type="match status" value="1"/>
</dbReference>
<evidence type="ECO:0000256" key="15">
    <source>
        <dbReference type="ARBA" id="ARBA00035390"/>
    </source>
</evidence>
<feature type="compositionally biased region" description="Low complexity" evidence="17">
    <location>
        <begin position="26"/>
        <end position="57"/>
    </location>
</feature>
<evidence type="ECO:0000256" key="4">
    <source>
        <dbReference type="ARBA" id="ARBA00004906"/>
    </source>
</evidence>
<dbReference type="InterPro" id="IPR013083">
    <property type="entry name" value="Znf_RING/FYVE/PHD"/>
</dbReference>
<keyword evidence="12" id="KW-0862">Zinc</keyword>
<keyword evidence="9" id="KW-0479">Metal-binding</keyword>
<evidence type="ECO:0000256" key="14">
    <source>
        <dbReference type="ARBA" id="ARBA00035131"/>
    </source>
</evidence>
<feature type="compositionally biased region" description="Polar residues" evidence="17">
    <location>
        <begin position="1"/>
        <end position="25"/>
    </location>
</feature>
<feature type="compositionally biased region" description="Polar residues" evidence="17">
    <location>
        <begin position="653"/>
        <end position="671"/>
    </location>
</feature>
<dbReference type="Pfam" id="PF00097">
    <property type="entry name" value="zf-C3HC4"/>
    <property type="match status" value="1"/>
</dbReference>
<comment type="subcellular location">
    <subcellularLocation>
        <location evidence="3">Cytoplasm</location>
    </subcellularLocation>
    <subcellularLocation>
        <location evidence="2">Nucleus</location>
    </subcellularLocation>
</comment>
<evidence type="ECO:0000256" key="10">
    <source>
        <dbReference type="ARBA" id="ARBA00022771"/>
    </source>
</evidence>
<comment type="similarity">
    <text evidence="5">Belongs to the RNF10 family.</text>
</comment>
<name>A0A813M1V3_9BILA</name>
<gene>
    <name evidence="19" type="ORF">OXX778_LOCUS343</name>
</gene>
<dbReference type="FunFam" id="3.30.40.10:FF:000112">
    <property type="entry name" value="RING finger protein 10"/>
    <property type="match status" value="1"/>
</dbReference>
<evidence type="ECO:0000256" key="7">
    <source>
        <dbReference type="ARBA" id="ARBA00022490"/>
    </source>
</evidence>
<comment type="pathway">
    <text evidence="4">Protein modification; protein ubiquitination.</text>
</comment>
<evidence type="ECO:0000256" key="8">
    <source>
        <dbReference type="ARBA" id="ARBA00022679"/>
    </source>
</evidence>
<dbReference type="InterPro" id="IPR017907">
    <property type="entry name" value="Znf_RING_CS"/>
</dbReference>
<feature type="domain" description="RING-type" evidence="18">
    <location>
        <begin position="184"/>
        <end position="225"/>
    </location>
</feature>